<dbReference type="Gene3D" id="1.20.1600.10">
    <property type="entry name" value="Outer membrane efflux proteins (OEP)"/>
    <property type="match status" value="1"/>
</dbReference>
<keyword evidence="4" id="KW-0472">Membrane</keyword>
<keyword evidence="3" id="KW-0812">Transmembrane</keyword>
<dbReference type="PANTHER" id="PTHR30026:SF20">
    <property type="entry name" value="OUTER MEMBRANE PROTEIN TOLC"/>
    <property type="match status" value="1"/>
</dbReference>
<dbReference type="RefSeq" id="WP_343989688.1">
    <property type="nucleotide sequence ID" value="NZ_BAAAFM010000008.1"/>
</dbReference>
<keyword evidence="7" id="KW-1185">Reference proteome</keyword>
<accession>A0ABN0T4E8</accession>
<keyword evidence="2" id="KW-1134">Transmembrane beta strand</keyword>
<evidence type="ECO:0000256" key="3">
    <source>
        <dbReference type="ARBA" id="ARBA00022692"/>
    </source>
</evidence>
<organism evidence="6 7">
    <name type="scientific">Kangiella japonica</name>
    <dbReference type="NCBI Taxonomy" id="647384"/>
    <lineage>
        <taxon>Bacteria</taxon>
        <taxon>Pseudomonadati</taxon>
        <taxon>Pseudomonadota</taxon>
        <taxon>Gammaproteobacteria</taxon>
        <taxon>Kangiellales</taxon>
        <taxon>Kangiellaceae</taxon>
        <taxon>Kangiella</taxon>
    </lineage>
</organism>
<comment type="caution">
    <text evidence="6">The sequence shown here is derived from an EMBL/GenBank/DDBJ whole genome shotgun (WGS) entry which is preliminary data.</text>
</comment>
<gene>
    <name evidence="6" type="ORF">GCM10009123_19360</name>
</gene>
<evidence type="ECO:0000256" key="5">
    <source>
        <dbReference type="ARBA" id="ARBA00023237"/>
    </source>
</evidence>
<proteinExistence type="predicted"/>
<evidence type="ECO:0000256" key="2">
    <source>
        <dbReference type="ARBA" id="ARBA00022452"/>
    </source>
</evidence>
<evidence type="ECO:0000313" key="7">
    <source>
        <dbReference type="Proteomes" id="UP001501221"/>
    </source>
</evidence>
<protein>
    <submittedName>
        <fullName evidence="6">TolC family protein</fullName>
    </submittedName>
</protein>
<dbReference type="SUPFAM" id="SSF56954">
    <property type="entry name" value="Outer membrane efflux proteins (OEP)"/>
    <property type="match status" value="1"/>
</dbReference>
<keyword evidence="5" id="KW-0998">Cell outer membrane</keyword>
<evidence type="ECO:0000256" key="1">
    <source>
        <dbReference type="ARBA" id="ARBA00004442"/>
    </source>
</evidence>
<dbReference type="EMBL" id="BAAAFM010000008">
    <property type="protein sequence ID" value="GAA0212236.1"/>
    <property type="molecule type" value="Genomic_DNA"/>
</dbReference>
<comment type="subcellular location">
    <subcellularLocation>
        <location evidence="1">Cell outer membrane</location>
    </subcellularLocation>
</comment>
<evidence type="ECO:0000313" key="6">
    <source>
        <dbReference type="EMBL" id="GAA0212236.1"/>
    </source>
</evidence>
<evidence type="ECO:0000256" key="4">
    <source>
        <dbReference type="ARBA" id="ARBA00023136"/>
    </source>
</evidence>
<dbReference type="InterPro" id="IPR051906">
    <property type="entry name" value="TolC-like"/>
</dbReference>
<dbReference type="Proteomes" id="UP001501221">
    <property type="component" value="Unassembled WGS sequence"/>
</dbReference>
<reference evidence="6 7" key="1">
    <citation type="journal article" date="2019" name="Int. J. Syst. Evol. Microbiol.">
        <title>The Global Catalogue of Microorganisms (GCM) 10K type strain sequencing project: providing services to taxonomists for standard genome sequencing and annotation.</title>
        <authorList>
            <consortium name="The Broad Institute Genomics Platform"/>
            <consortium name="The Broad Institute Genome Sequencing Center for Infectious Disease"/>
            <person name="Wu L."/>
            <person name="Ma J."/>
        </authorList>
    </citation>
    <scope>NUCLEOTIDE SEQUENCE [LARGE SCALE GENOMIC DNA]</scope>
    <source>
        <strain evidence="6 7">JCM 16211</strain>
    </source>
</reference>
<dbReference type="PANTHER" id="PTHR30026">
    <property type="entry name" value="OUTER MEMBRANE PROTEIN TOLC"/>
    <property type="match status" value="1"/>
</dbReference>
<name>A0ABN0T4E8_9GAMM</name>
<sequence>MSALKVTLFSILISSQLCLSLRAQEDVRFHDSESGYSYSLESIVIMAIENDPWLKKSQYKEQSLLAQAESQSTLPDPMVSLKLANLPVDSFSLNQEGMTQLSLGVSQTLARGDSLDIKRKLNKLEAKIEPNLRVNRKNQLIMSVGTLWLDVYKAQQSIQLLNQLGSILEELKEAAEIQYNTALSSTGQEDIIRAQLELAKLDDQLTVYQDKLHASINQLSQYVTLPQGYLFSTQNSDYHFVSKTLPSIQLPKSSNKLQRHPLVLAADNTIHLSAKNVELRKQSYKPQFTLNGSYALRDDAPNGMKRPDFFSVGITFDVPLFTENKQDLDVKSAIYTKEAKREEKALLLRQLRSAYNTQLSRLSRLEQRKELYKSTIAPQSSQQSESLMKAYSNNKGDFAELARARVEEINVQLTILDIEVEIAKSKLAANYYLSETSTEYLSRIGPINNTSAYKALSGESHE</sequence>